<sequence length="359" mass="37026">MPNHSSTYRPDQDPVIRTAPEERARVSESDDSNAGGWFSSDRRRLLIQEYGIFLAFLLLVVVLSFSNEFFLTGGNISNVLLQTSINGVLAIGMTFVILTRGIDLSVGSVVALAGIVSASFSTTSATAAIAGAPYPVAIGLAVGILVGVACGAISGAIVSRFSVPAFVATLGMLSAARGLTLIYGGGRPVPALTPAFRWIGTGDVFGIPAPVIILAVVFAASWWILSRTRFGRYIYAVGGNPHAAKTSGIDIGRIRFIVYVISGGLAGLAGMLLSARTGSALPQAGIAYELDAIAAVVIGGTSLSGGVGRVTGTLIGALIIGVMNNGLDLMGIQSYYQQVLKGALIVGAVMLDQKRTYGA</sequence>
<feature type="transmembrane region" description="Helical" evidence="9">
    <location>
        <begin position="50"/>
        <end position="67"/>
    </location>
</feature>
<dbReference type="CDD" id="cd06579">
    <property type="entry name" value="TM_PBP1_transp_AraH_like"/>
    <property type="match status" value="1"/>
</dbReference>
<evidence type="ECO:0000256" key="3">
    <source>
        <dbReference type="ARBA" id="ARBA00022475"/>
    </source>
</evidence>
<comment type="caution">
    <text evidence="10">The sequence shown here is derived from an EMBL/GenBank/DDBJ whole genome shotgun (WGS) entry which is preliminary data.</text>
</comment>
<dbReference type="InterPro" id="IPR001851">
    <property type="entry name" value="ABC_transp_permease"/>
</dbReference>
<organism evidence="10 11">
    <name type="scientific">Rhizobium esperanzae</name>
    <dbReference type="NCBI Taxonomy" id="1967781"/>
    <lineage>
        <taxon>Bacteria</taxon>
        <taxon>Pseudomonadati</taxon>
        <taxon>Pseudomonadota</taxon>
        <taxon>Alphaproteobacteria</taxon>
        <taxon>Hyphomicrobiales</taxon>
        <taxon>Rhizobiaceae</taxon>
        <taxon>Rhizobium/Agrobacterium group</taxon>
        <taxon>Rhizobium</taxon>
    </lineage>
</organism>
<dbReference type="PANTHER" id="PTHR32196:SF21">
    <property type="entry name" value="ABC TRANSPORTER PERMEASE PROTEIN YPHD-RELATED"/>
    <property type="match status" value="1"/>
</dbReference>
<feature type="transmembrane region" description="Helical" evidence="9">
    <location>
        <begin position="110"/>
        <end position="130"/>
    </location>
</feature>
<feature type="transmembrane region" description="Helical" evidence="9">
    <location>
        <begin position="136"/>
        <end position="158"/>
    </location>
</feature>
<name>A0A7W6Y199_9HYPH</name>
<evidence type="ECO:0000256" key="9">
    <source>
        <dbReference type="SAM" id="Phobius"/>
    </source>
</evidence>
<gene>
    <name evidence="10" type="ORF">GGE15_007071</name>
</gene>
<feature type="transmembrane region" description="Helical" evidence="9">
    <location>
        <begin position="256"/>
        <end position="273"/>
    </location>
</feature>
<feature type="transmembrane region" description="Helical" evidence="9">
    <location>
        <begin position="79"/>
        <end position="98"/>
    </location>
</feature>
<feature type="compositionally biased region" description="Basic and acidic residues" evidence="8">
    <location>
        <begin position="10"/>
        <end position="28"/>
    </location>
</feature>
<protein>
    <submittedName>
        <fullName evidence="10">Putative xylitol transport system permease protein</fullName>
    </submittedName>
</protein>
<evidence type="ECO:0000256" key="1">
    <source>
        <dbReference type="ARBA" id="ARBA00004651"/>
    </source>
</evidence>
<dbReference type="GO" id="GO:0022857">
    <property type="term" value="F:transmembrane transporter activity"/>
    <property type="evidence" value="ECO:0007669"/>
    <property type="project" value="InterPro"/>
</dbReference>
<feature type="transmembrane region" description="Helical" evidence="9">
    <location>
        <begin position="165"/>
        <end position="185"/>
    </location>
</feature>
<dbReference type="AlphaFoldDB" id="A0A7W6Y199"/>
<keyword evidence="7 9" id="KW-0472">Membrane</keyword>
<keyword evidence="2" id="KW-0813">Transport</keyword>
<keyword evidence="3" id="KW-1003">Cell membrane</keyword>
<evidence type="ECO:0000256" key="5">
    <source>
        <dbReference type="ARBA" id="ARBA00022692"/>
    </source>
</evidence>
<reference evidence="10 11" key="1">
    <citation type="submission" date="2020-08" db="EMBL/GenBank/DDBJ databases">
        <title>Genomic Encyclopedia of Type Strains, Phase IV (KMG-V): Genome sequencing to study the core and pangenomes of soil and plant-associated prokaryotes.</title>
        <authorList>
            <person name="Whitman W."/>
        </authorList>
    </citation>
    <scope>NUCLEOTIDE SEQUENCE [LARGE SCALE GENOMIC DNA]</scope>
    <source>
        <strain evidence="10 11">SEMIA 414</strain>
    </source>
</reference>
<dbReference type="Pfam" id="PF02653">
    <property type="entry name" value="BPD_transp_2"/>
    <property type="match status" value="1"/>
</dbReference>
<proteinExistence type="predicted"/>
<feature type="transmembrane region" description="Helical" evidence="9">
    <location>
        <begin position="205"/>
        <end position="225"/>
    </location>
</feature>
<dbReference type="EMBL" id="JACIHI010000027">
    <property type="protein sequence ID" value="MBB4443765.1"/>
    <property type="molecule type" value="Genomic_DNA"/>
</dbReference>
<feature type="region of interest" description="Disordered" evidence="8">
    <location>
        <begin position="1"/>
        <end position="33"/>
    </location>
</feature>
<keyword evidence="5 9" id="KW-0812">Transmembrane</keyword>
<evidence type="ECO:0000256" key="4">
    <source>
        <dbReference type="ARBA" id="ARBA00022519"/>
    </source>
</evidence>
<keyword evidence="6 9" id="KW-1133">Transmembrane helix</keyword>
<keyword evidence="4" id="KW-0997">Cell inner membrane</keyword>
<evidence type="ECO:0000313" key="10">
    <source>
        <dbReference type="EMBL" id="MBB4443765.1"/>
    </source>
</evidence>
<dbReference type="GO" id="GO:0005886">
    <property type="term" value="C:plasma membrane"/>
    <property type="evidence" value="ECO:0007669"/>
    <property type="project" value="UniProtKB-SubCell"/>
</dbReference>
<dbReference type="Proteomes" id="UP000533724">
    <property type="component" value="Unassembled WGS sequence"/>
</dbReference>
<evidence type="ECO:0000256" key="8">
    <source>
        <dbReference type="SAM" id="MobiDB-lite"/>
    </source>
</evidence>
<evidence type="ECO:0000256" key="7">
    <source>
        <dbReference type="ARBA" id="ARBA00023136"/>
    </source>
</evidence>
<dbReference type="PANTHER" id="PTHR32196">
    <property type="entry name" value="ABC TRANSPORTER PERMEASE PROTEIN YPHD-RELATED-RELATED"/>
    <property type="match status" value="1"/>
</dbReference>
<feature type="transmembrane region" description="Helical" evidence="9">
    <location>
        <begin position="293"/>
        <end position="320"/>
    </location>
</feature>
<comment type="subcellular location">
    <subcellularLocation>
        <location evidence="1">Cell membrane</location>
        <topology evidence="1">Multi-pass membrane protein</topology>
    </subcellularLocation>
</comment>
<evidence type="ECO:0000256" key="6">
    <source>
        <dbReference type="ARBA" id="ARBA00022989"/>
    </source>
</evidence>
<accession>A0A7W6Y199</accession>
<evidence type="ECO:0000313" key="11">
    <source>
        <dbReference type="Proteomes" id="UP000533724"/>
    </source>
</evidence>
<evidence type="ECO:0000256" key="2">
    <source>
        <dbReference type="ARBA" id="ARBA00022448"/>
    </source>
</evidence>